<dbReference type="SUPFAM" id="SSF103473">
    <property type="entry name" value="MFS general substrate transporter"/>
    <property type="match status" value="1"/>
</dbReference>
<dbReference type="InterPro" id="IPR036259">
    <property type="entry name" value="MFS_trans_sf"/>
</dbReference>
<feature type="transmembrane region" description="Helical" evidence="6">
    <location>
        <begin position="12"/>
        <end position="32"/>
    </location>
</feature>
<reference evidence="7" key="1">
    <citation type="submission" date="2021-02" db="EMBL/GenBank/DDBJ databases">
        <authorList>
            <person name="Nieuwenhuis M."/>
            <person name="Van De Peppel L.J.J."/>
        </authorList>
    </citation>
    <scope>NUCLEOTIDE SEQUENCE</scope>
    <source>
        <strain evidence="7">D49</strain>
    </source>
</reference>
<keyword evidence="5 6" id="KW-0472">Membrane</keyword>
<dbReference type="EMBL" id="JABCKI010000017">
    <property type="protein sequence ID" value="KAG5654178.1"/>
    <property type="molecule type" value="Genomic_DNA"/>
</dbReference>
<evidence type="ECO:0000256" key="4">
    <source>
        <dbReference type="ARBA" id="ARBA00022989"/>
    </source>
</evidence>
<comment type="subcellular location">
    <subcellularLocation>
        <location evidence="1">Membrane</location>
        <topology evidence="1">Multi-pass membrane protein</topology>
    </subcellularLocation>
</comment>
<evidence type="ECO:0000256" key="3">
    <source>
        <dbReference type="ARBA" id="ARBA00022692"/>
    </source>
</evidence>
<proteinExistence type="predicted"/>
<name>A0A9P7KL01_9AGAR</name>
<dbReference type="Proteomes" id="UP000717328">
    <property type="component" value="Unassembled WGS sequence"/>
</dbReference>
<keyword evidence="2" id="KW-0813">Transport</keyword>
<sequence>MDGVGGKPAWAWIFILEGLATVVAGAASFWIIQDFPDTAKFLSEAERTVVVRRLQGDDQFSAAGEKLKLKYILKSLRDWKTLVRQSSSISEFSVQF</sequence>
<dbReference type="GO" id="GO:0016020">
    <property type="term" value="C:membrane"/>
    <property type="evidence" value="ECO:0007669"/>
    <property type="project" value="UniProtKB-SubCell"/>
</dbReference>
<dbReference type="AlphaFoldDB" id="A0A9P7KL01"/>
<dbReference type="PANTHER" id="PTHR43791">
    <property type="entry name" value="PERMEASE-RELATED"/>
    <property type="match status" value="1"/>
</dbReference>
<gene>
    <name evidence="7" type="ORF">H0H81_006560</name>
</gene>
<reference evidence="7" key="2">
    <citation type="submission" date="2021-10" db="EMBL/GenBank/DDBJ databases">
        <title>Phylogenomics reveals ancestral predisposition of the termite-cultivated fungus Termitomyces towards a domesticated lifestyle.</title>
        <authorList>
            <person name="Auxier B."/>
            <person name="Grum-Grzhimaylo A."/>
            <person name="Cardenas M.E."/>
            <person name="Lodge J.D."/>
            <person name="Laessoe T."/>
            <person name="Pedersen O."/>
            <person name="Smith M.E."/>
            <person name="Kuyper T.W."/>
            <person name="Franco-Molano E.A."/>
            <person name="Baroni T.J."/>
            <person name="Aanen D.K."/>
        </authorList>
    </citation>
    <scope>NUCLEOTIDE SEQUENCE</scope>
    <source>
        <strain evidence="7">D49</strain>
    </source>
</reference>
<evidence type="ECO:0000256" key="1">
    <source>
        <dbReference type="ARBA" id="ARBA00004141"/>
    </source>
</evidence>
<protein>
    <submittedName>
        <fullName evidence="7">Uncharacterized protein</fullName>
    </submittedName>
</protein>
<dbReference type="OrthoDB" id="2962993at2759"/>
<keyword evidence="8" id="KW-1185">Reference proteome</keyword>
<organism evidence="7 8">
    <name type="scientific">Sphagnurus paluster</name>
    <dbReference type="NCBI Taxonomy" id="117069"/>
    <lineage>
        <taxon>Eukaryota</taxon>
        <taxon>Fungi</taxon>
        <taxon>Dikarya</taxon>
        <taxon>Basidiomycota</taxon>
        <taxon>Agaricomycotina</taxon>
        <taxon>Agaricomycetes</taxon>
        <taxon>Agaricomycetidae</taxon>
        <taxon>Agaricales</taxon>
        <taxon>Tricholomatineae</taxon>
        <taxon>Lyophyllaceae</taxon>
        <taxon>Sphagnurus</taxon>
    </lineage>
</organism>
<keyword evidence="4 6" id="KW-1133">Transmembrane helix</keyword>
<keyword evidence="3 6" id="KW-0812">Transmembrane</keyword>
<evidence type="ECO:0000313" key="8">
    <source>
        <dbReference type="Proteomes" id="UP000717328"/>
    </source>
</evidence>
<evidence type="ECO:0000256" key="2">
    <source>
        <dbReference type="ARBA" id="ARBA00022448"/>
    </source>
</evidence>
<comment type="caution">
    <text evidence="7">The sequence shown here is derived from an EMBL/GenBank/DDBJ whole genome shotgun (WGS) entry which is preliminary data.</text>
</comment>
<dbReference type="GO" id="GO:0022857">
    <property type="term" value="F:transmembrane transporter activity"/>
    <property type="evidence" value="ECO:0007669"/>
    <property type="project" value="TreeGrafter"/>
</dbReference>
<dbReference type="PANTHER" id="PTHR43791:SF19">
    <property type="entry name" value="TRANSPORTER, PUTATIVE (AFU_ORTHOLOGUE AFUA_1G01812)-RELATED"/>
    <property type="match status" value="1"/>
</dbReference>
<evidence type="ECO:0000256" key="6">
    <source>
        <dbReference type="SAM" id="Phobius"/>
    </source>
</evidence>
<evidence type="ECO:0000313" key="7">
    <source>
        <dbReference type="EMBL" id="KAG5654178.1"/>
    </source>
</evidence>
<accession>A0A9P7KL01</accession>
<evidence type="ECO:0000256" key="5">
    <source>
        <dbReference type="ARBA" id="ARBA00023136"/>
    </source>
</evidence>